<dbReference type="Pfam" id="PF04773">
    <property type="entry name" value="FecR"/>
    <property type="match status" value="1"/>
</dbReference>
<dbReference type="InterPro" id="IPR006860">
    <property type="entry name" value="FecR"/>
</dbReference>
<evidence type="ECO:0000259" key="4">
    <source>
        <dbReference type="Pfam" id="PF16344"/>
    </source>
</evidence>
<feature type="domain" description="FecR N-terminal" evidence="3">
    <location>
        <begin position="13"/>
        <end position="51"/>
    </location>
</feature>
<dbReference type="InterPro" id="IPR032623">
    <property type="entry name" value="FecR_N"/>
</dbReference>
<dbReference type="Proteomes" id="UP000509458">
    <property type="component" value="Chromosome"/>
</dbReference>
<protein>
    <submittedName>
        <fullName evidence="5">FecR family protein</fullName>
    </submittedName>
</protein>
<dbReference type="EMBL" id="LR812090">
    <property type="protein sequence ID" value="CAB9492780.1"/>
    <property type="molecule type" value="Genomic_DNA"/>
</dbReference>
<dbReference type="RefSeq" id="WP_179982430.1">
    <property type="nucleotide sequence ID" value="NZ_LR812090.1"/>
</dbReference>
<dbReference type="AlphaFoldDB" id="A0A6T9XWB6"/>
<dbReference type="Pfam" id="PF16344">
    <property type="entry name" value="FecR_C"/>
    <property type="match status" value="1"/>
</dbReference>
<reference evidence="5 6" key="1">
    <citation type="submission" date="2020-06" db="EMBL/GenBank/DDBJ databases">
        <authorList>
            <person name="Duchaud E."/>
        </authorList>
    </citation>
    <scope>NUCLEOTIDE SEQUENCE [LARGE SCALE GENOMIC DNA]</scope>
    <source>
        <strain evidence="5">Alteromonas fortis</strain>
    </source>
</reference>
<feature type="domain" description="Protein FecR C-terminal" evidence="4">
    <location>
        <begin position="259"/>
        <end position="324"/>
    </location>
</feature>
<gene>
    <name evidence="5" type="ORF">ALFOR1_20222</name>
</gene>
<dbReference type="Gene3D" id="2.60.120.1440">
    <property type="match status" value="1"/>
</dbReference>
<evidence type="ECO:0000313" key="5">
    <source>
        <dbReference type="EMBL" id="CAB9492780.1"/>
    </source>
</evidence>
<dbReference type="Pfam" id="PF16220">
    <property type="entry name" value="DUF4880"/>
    <property type="match status" value="1"/>
</dbReference>
<evidence type="ECO:0000256" key="1">
    <source>
        <dbReference type="SAM" id="Phobius"/>
    </source>
</evidence>
<feature type="domain" description="FecR protein" evidence="2">
    <location>
        <begin position="114"/>
        <end position="204"/>
    </location>
</feature>
<dbReference type="PANTHER" id="PTHR30273">
    <property type="entry name" value="PERIPLASMIC SIGNAL SENSOR AND SIGMA FACTOR ACTIVATOR FECR-RELATED"/>
    <property type="match status" value="1"/>
</dbReference>
<evidence type="ECO:0000259" key="2">
    <source>
        <dbReference type="Pfam" id="PF04773"/>
    </source>
</evidence>
<keyword evidence="1" id="KW-0472">Membrane</keyword>
<keyword evidence="1" id="KW-1133">Transmembrane helix</keyword>
<proteinExistence type="predicted"/>
<keyword evidence="1" id="KW-0812">Transmembrane</keyword>
<organism evidence="5 6">
    <name type="scientific">Alteromonas macleodii</name>
    <name type="common">Pseudoalteromonas macleodii</name>
    <dbReference type="NCBI Taxonomy" id="28108"/>
    <lineage>
        <taxon>Bacteria</taxon>
        <taxon>Pseudomonadati</taxon>
        <taxon>Pseudomonadota</taxon>
        <taxon>Gammaproteobacteria</taxon>
        <taxon>Alteromonadales</taxon>
        <taxon>Alteromonadaceae</taxon>
        <taxon>Alteromonas/Salinimonas group</taxon>
        <taxon>Alteromonas</taxon>
    </lineage>
</organism>
<dbReference type="InterPro" id="IPR032508">
    <property type="entry name" value="FecR_C"/>
</dbReference>
<dbReference type="PIRSF" id="PIRSF018266">
    <property type="entry name" value="FecR"/>
    <property type="match status" value="1"/>
</dbReference>
<evidence type="ECO:0000313" key="6">
    <source>
        <dbReference type="Proteomes" id="UP000509458"/>
    </source>
</evidence>
<dbReference type="GO" id="GO:0016989">
    <property type="term" value="F:sigma factor antagonist activity"/>
    <property type="evidence" value="ECO:0007669"/>
    <property type="project" value="TreeGrafter"/>
</dbReference>
<dbReference type="PANTHER" id="PTHR30273:SF2">
    <property type="entry name" value="PROTEIN FECR"/>
    <property type="match status" value="1"/>
</dbReference>
<dbReference type="InterPro" id="IPR012373">
    <property type="entry name" value="Ferrdict_sens_TM"/>
</dbReference>
<sequence length="329" mass="36653">MATALNQHSINKRASDYVVRLYSGELTAKEESEILAWCDAKASHQAAFDDALLVWESSVHIAPHIGWRQKLEKRFYRMRYLAASIVVASFCFLLITHYDAPDERIANSELANSYSTAIGEVSNVGLPDGSTITLNTDTRINIEFSEAHRELWLEHGEAFFDIAKDRSRPFLIHTVNKTVRVVGTKFNIKLSQSGFDIAVEEGIVAIEEKAGSNTDKPAKGDTQVLLEAGAVASFNDTSALIAKENVDSVVKAQSWRTGYLRFDEERLDKVIASFNRYRSKKIVISQDVADLRISGVFKLSDGDAILTALEATLPIEAKRDEENIKLVKK</sequence>
<name>A0A6T9XWB6_ALTMA</name>
<dbReference type="Gene3D" id="3.55.50.30">
    <property type="match status" value="1"/>
</dbReference>
<accession>A0A6T9XWB6</accession>
<feature type="transmembrane region" description="Helical" evidence="1">
    <location>
        <begin position="78"/>
        <end position="98"/>
    </location>
</feature>
<evidence type="ECO:0000259" key="3">
    <source>
        <dbReference type="Pfam" id="PF16220"/>
    </source>
</evidence>